<evidence type="ECO:0000256" key="1">
    <source>
        <dbReference type="SAM" id="MobiDB-lite"/>
    </source>
</evidence>
<organism evidence="3 4">
    <name type="scientific">Effrenium voratum</name>
    <dbReference type="NCBI Taxonomy" id="2562239"/>
    <lineage>
        <taxon>Eukaryota</taxon>
        <taxon>Sar</taxon>
        <taxon>Alveolata</taxon>
        <taxon>Dinophyceae</taxon>
        <taxon>Suessiales</taxon>
        <taxon>Symbiodiniaceae</taxon>
        <taxon>Effrenium</taxon>
    </lineage>
</organism>
<gene>
    <name evidence="3" type="ORF">EVOR1521_LOCUS30976</name>
</gene>
<feature type="region of interest" description="Disordered" evidence="1">
    <location>
        <begin position="469"/>
        <end position="494"/>
    </location>
</feature>
<accession>A0AA36NJV6</accession>
<proteinExistence type="predicted"/>
<feature type="chain" id="PRO_5041447548" evidence="2">
    <location>
        <begin position="18"/>
        <end position="494"/>
    </location>
</feature>
<reference evidence="3" key="1">
    <citation type="submission" date="2023-08" db="EMBL/GenBank/DDBJ databases">
        <authorList>
            <person name="Chen Y."/>
            <person name="Shah S."/>
            <person name="Dougan E. K."/>
            <person name="Thang M."/>
            <person name="Chan C."/>
        </authorList>
    </citation>
    <scope>NUCLEOTIDE SEQUENCE</scope>
</reference>
<keyword evidence="2" id="KW-0732">Signal</keyword>
<dbReference type="Proteomes" id="UP001178507">
    <property type="component" value="Unassembled WGS sequence"/>
</dbReference>
<comment type="caution">
    <text evidence="3">The sequence shown here is derived from an EMBL/GenBank/DDBJ whole genome shotgun (WGS) entry which is preliminary data.</text>
</comment>
<name>A0AA36NJV6_9DINO</name>
<evidence type="ECO:0000256" key="2">
    <source>
        <dbReference type="SAM" id="SignalP"/>
    </source>
</evidence>
<sequence length="494" mass="54961">MLLPWLPLSLSLWAVASQRVWVKAGRVLVGRRVVNQSLTELGVPAFEWTESEAALVECVRRLLTCYGQVPPEGLRQLTATFPESARCFEAKLFACHTRWTHLSYQGPVWYPARAWTDRYFSLRRFPSKGASLWCLFFRRAHIKGQTILPFDTCQVCADTSHAFVGKPSCNIGKVWRPAGFARFENSIHHNMAFLATDQSAPEIREAVAFGGRHPGVWRLTAPLPITTEPNWEFHPEVEVSRYHPGCLDLKLSHYAHDSGFSWNCRFPNCGCALDGRLSAVSFRNQTLLYARANVKPQGGGRFVQVARQDELGWGAFSAIHILDYDMFEGDIYMFYVNVNPANSSTLLALFPILDRGKNRSSIAMSLSEDGVWWSSVVDLIATVPSYGGRTFDHPVDGLEVEGTWVHFFVHHNVPGIGSSSYAEPPSTTAAEHPSSIHRYAMGLEHLATLTGQAVQQLRAEKLKHPVVLPKAAPGSSSDVKGAVQQVGLDDGSRR</sequence>
<evidence type="ECO:0000313" key="3">
    <source>
        <dbReference type="EMBL" id="CAJ1410029.1"/>
    </source>
</evidence>
<feature type="signal peptide" evidence="2">
    <location>
        <begin position="1"/>
        <end position="17"/>
    </location>
</feature>
<keyword evidence="4" id="KW-1185">Reference proteome</keyword>
<evidence type="ECO:0000313" key="4">
    <source>
        <dbReference type="Proteomes" id="UP001178507"/>
    </source>
</evidence>
<protein>
    <submittedName>
        <fullName evidence="3">Uncharacterized protein</fullName>
    </submittedName>
</protein>
<dbReference type="AlphaFoldDB" id="A0AA36NJV6"/>
<dbReference type="EMBL" id="CAUJNA010003802">
    <property type="protein sequence ID" value="CAJ1410029.1"/>
    <property type="molecule type" value="Genomic_DNA"/>
</dbReference>